<protein>
    <submittedName>
        <fullName evidence="3">DUF4157 domain-containing protein</fullName>
    </submittedName>
</protein>
<evidence type="ECO:0000313" key="4">
    <source>
        <dbReference type="Proteomes" id="UP000309848"/>
    </source>
</evidence>
<evidence type="ECO:0000256" key="1">
    <source>
        <dbReference type="SAM" id="MobiDB-lite"/>
    </source>
</evidence>
<dbReference type="AlphaFoldDB" id="A0A4S1WLY0"/>
<keyword evidence="4" id="KW-1185">Reference proteome</keyword>
<accession>A0A4S1WLY0</accession>
<feature type="region of interest" description="Disordered" evidence="1">
    <location>
        <begin position="1"/>
        <end position="25"/>
    </location>
</feature>
<sequence length="449" mass="48818">MAEHCAQRRFNDRPVSREAAPPRTGVHATALNAAPRVAQLREAASALAPRANRTGLPDRLKHGVERLSGMAMDHVRVHYNSPEPAQLMAHAYTQGADIHVGPGQEAHLGHEAWHVVQQAEGRVPPTTQLKGVAINDQLPLEAEADRMGARAWAAGSAPHAAECGCAGCHAAPLAAAPVQRVVQRLCNAGHPYHPDGPCPFEAIDTRPRRQGGGNFRSIYTTPQSDDTDQALAQHQSQFLLGSNYLPPVEVLHAPATPMPQHVPRRDPAQTGTAFQLGTGHDSAREHMESQGYESGPRRHHRTHIGGYGQHGPIADNPDNIVAASGPINGLMTTVDGRYPPGYINLNEAEVQPGTRVAHRIHQAVAHPDAPNTPLFRLSHDAQQPLVTGGQWDAQQQWAQQRLTAENLENLHLLQNLSPGSWPTMDQLRDEDDSRRVAEALDAMRRYQGQ</sequence>
<comment type="caution">
    <text evidence="3">The sequence shown here is derived from an EMBL/GenBank/DDBJ whole genome shotgun (WGS) entry which is preliminary data.</text>
</comment>
<evidence type="ECO:0000313" key="3">
    <source>
        <dbReference type="EMBL" id="TGX44271.1"/>
    </source>
</evidence>
<feature type="region of interest" description="Disordered" evidence="1">
    <location>
        <begin position="278"/>
        <end position="299"/>
    </location>
</feature>
<name>A0A4S1WLY0_9SPHN</name>
<organism evidence="3 4">
    <name type="scientific">Sphingomonas naasensis</name>
    <dbReference type="NCBI Taxonomy" id="1344951"/>
    <lineage>
        <taxon>Bacteria</taxon>
        <taxon>Pseudomonadati</taxon>
        <taxon>Pseudomonadota</taxon>
        <taxon>Alphaproteobacteria</taxon>
        <taxon>Sphingomonadales</taxon>
        <taxon>Sphingomonadaceae</taxon>
        <taxon>Sphingomonas</taxon>
    </lineage>
</organism>
<dbReference type="EMBL" id="SRXU01000002">
    <property type="protein sequence ID" value="TGX44271.1"/>
    <property type="molecule type" value="Genomic_DNA"/>
</dbReference>
<dbReference type="Pfam" id="PF13699">
    <property type="entry name" value="eCIS_core"/>
    <property type="match status" value="1"/>
</dbReference>
<proteinExistence type="predicted"/>
<gene>
    <name evidence="3" type="ORF">E5A74_05570</name>
</gene>
<evidence type="ECO:0000259" key="2">
    <source>
        <dbReference type="Pfam" id="PF13699"/>
    </source>
</evidence>
<dbReference type="InterPro" id="IPR025295">
    <property type="entry name" value="eCIS_core_dom"/>
</dbReference>
<feature type="compositionally biased region" description="Basic and acidic residues" evidence="1">
    <location>
        <begin position="1"/>
        <end position="16"/>
    </location>
</feature>
<reference evidence="3 4" key="1">
    <citation type="submission" date="2019-04" db="EMBL/GenBank/DDBJ databases">
        <title>Sphingomonas psychrotolerans sp. nov., isolated from soil in the Tianshan Mountains, Xinjiang, China.</title>
        <authorList>
            <person name="Luo Y."/>
            <person name="Sheng H."/>
        </authorList>
    </citation>
    <scope>NUCLEOTIDE SEQUENCE [LARGE SCALE GENOMIC DNA]</scope>
    <source>
        <strain evidence="3 4">KIS18-15</strain>
    </source>
</reference>
<dbReference type="Proteomes" id="UP000309848">
    <property type="component" value="Unassembled WGS sequence"/>
</dbReference>
<dbReference type="RefSeq" id="WP_135983286.1">
    <property type="nucleotide sequence ID" value="NZ_JAASQM010000002.1"/>
</dbReference>
<dbReference type="OrthoDB" id="292792at2"/>
<feature type="domain" description="eCIS core" evidence="2">
    <location>
        <begin position="56"/>
        <end position="121"/>
    </location>
</feature>